<keyword evidence="1" id="KW-1133">Transmembrane helix</keyword>
<accession>Q7YWU4</accession>
<dbReference type="PaxDb" id="6239-R07E5.17"/>
<dbReference type="Proteomes" id="UP000001940">
    <property type="component" value="Chromosome III"/>
</dbReference>
<evidence type="ECO:0000256" key="1">
    <source>
        <dbReference type="SAM" id="Phobius"/>
    </source>
</evidence>
<dbReference type="HOGENOM" id="CLU_738162_0_0_1"/>
<dbReference type="OrthoDB" id="5809922at2759"/>
<sequence length="375" mass="43026">MKFIIICNWLLFLLCYKWLGNWEIPINLGFDPFRVVGGFPTLVDSFFQDFFEKPTDSSKTSTFPLDDLQYPVVTPQLARKMKWNCSIIQSSDKCFTVIKSSECLASTQFSYNFWENSEEMSECFHKSKGNMECRIPFQNGNICENVVVGIQKSGNSSIFIELDDIMINTQIFQNYAETKHRLPNNKISENSTREDFYFENSDFCQNYSIHELVLISGENNTDIYPFFQFGINSTSLPQNAGCSPPFPADMFICNCRNSPSCQVPFLYLTPNSTFCGSTTISIYHTRGFIYSAVVAESPNDIQKHTITFFDLPQTPPRTKFDLKRGRFHCPSETTCIAEILYPFHFLNSLEMPYQIGILVFSMIFGGLIMAKLNNK</sequence>
<dbReference type="InParanoid" id="Q7YWU4"/>
<gene>
    <name evidence="3" type="ORF">CELE_R07E5.17</name>
    <name evidence="3 5" type="ORF">R07E5.17</name>
</gene>
<dbReference type="RefSeq" id="NP_001022704.2">
    <property type="nucleotide sequence ID" value="NM_001027533.3"/>
</dbReference>
<keyword evidence="1" id="KW-0812">Transmembrane</keyword>
<evidence type="ECO:0000313" key="4">
    <source>
        <dbReference type="Proteomes" id="UP000001940"/>
    </source>
</evidence>
<dbReference type="STRING" id="6239.R07E5.17.1"/>
<evidence type="ECO:0000313" key="3">
    <source>
        <dbReference type="EMBL" id="CAE17933.2"/>
    </source>
</evidence>
<feature type="chain" id="PRO_5004298343" evidence="2">
    <location>
        <begin position="23"/>
        <end position="375"/>
    </location>
</feature>
<dbReference type="Bgee" id="WBGene00011121">
    <property type="expression patterns" value="Expressed in pharyngeal muscle cell (C elegans) and 3 other cell types or tissues"/>
</dbReference>
<keyword evidence="4" id="KW-1185">Reference proteome</keyword>
<keyword evidence="1" id="KW-0472">Membrane</keyword>
<reference evidence="3 4" key="1">
    <citation type="journal article" date="1998" name="Science">
        <title>Genome sequence of the nematode C. elegans: a platform for investigating biology.</title>
        <authorList>
            <consortium name="The C. elegans sequencing consortium"/>
            <person name="Sulson J.E."/>
            <person name="Waterston R."/>
        </authorList>
    </citation>
    <scope>NUCLEOTIDE SEQUENCE [LARGE SCALE GENOMIC DNA]</scope>
    <source>
        <strain evidence="3 4">Bristol N2</strain>
    </source>
</reference>
<dbReference type="UCSC" id="R07E5.17">
    <property type="organism name" value="c. elegans"/>
</dbReference>
<organism evidence="3 4">
    <name type="scientific">Caenorhabditis elegans</name>
    <dbReference type="NCBI Taxonomy" id="6239"/>
    <lineage>
        <taxon>Eukaryota</taxon>
        <taxon>Metazoa</taxon>
        <taxon>Ecdysozoa</taxon>
        <taxon>Nematoda</taxon>
        <taxon>Chromadorea</taxon>
        <taxon>Rhabditida</taxon>
        <taxon>Rhabditina</taxon>
        <taxon>Rhabditomorpha</taxon>
        <taxon>Rhabditoidea</taxon>
        <taxon>Rhabditidae</taxon>
        <taxon>Peloderinae</taxon>
        <taxon>Caenorhabditis</taxon>
    </lineage>
</organism>
<keyword evidence="2" id="KW-0732">Signal</keyword>
<dbReference type="AGR" id="WB:WBGene00011121"/>
<dbReference type="WormBase" id="R07E5.17">
    <property type="protein sequence ID" value="CE41438"/>
    <property type="gene ID" value="WBGene00011121"/>
</dbReference>
<dbReference type="EMBL" id="BX284603">
    <property type="protein sequence ID" value="CAE17933.2"/>
    <property type="molecule type" value="Genomic_DNA"/>
</dbReference>
<evidence type="ECO:0000256" key="2">
    <source>
        <dbReference type="SAM" id="SignalP"/>
    </source>
</evidence>
<evidence type="ECO:0000313" key="5">
    <source>
        <dbReference type="WormBase" id="R07E5.17"/>
    </source>
</evidence>
<feature type="transmembrane region" description="Helical" evidence="1">
    <location>
        <begin position="351"/>
        <end position="370"/>
    </location>
</feature>
<name>Q7YWU4_CAEEL</name>
<protein>
    <submittedName>
        <fullName evidence="3">Uncharacterized protein</fullName>
    </submittedName>
</protein>
<feature type="signal peptide" evidence="2">
    <location>
        <begin position="1"/>
        <end position="22"/>
    </location>
</feature>
<dbReference type="eggNOG" id="ENOG502T3C3">
    <property type="taxonomic scope" value="Eukaryota"/>
</dbReference>
<dbReference type="FunCoup" id="Q7YWU4">
    <property type="interactions" value="241"/>
</dbReference>
<dbReference type="GeneID" id="3564897"/>
<dbReference type="CTD" id="3564897"/>
<dbReference type="KEGG" id="cel:CELE_R07E5.17"/>
<dbReference type="OMA" id="TPNSTFC"/>
<dbReference type="AlphaFoldDB" id="Q7YWU4"/>
<proteinExistence type="predicted"/>